<keyword evidence="2" id="KW-1185">Reference proteome</keyword>
<dbReference type="Proteomes" id="UP000268372">
    <property type="component" value="Unassembled WGS sequence"/>
</dbReference>
<sequence length="435" mass="50361">MNTVITTSDSPMAQPEWWDNFLTVSNNLTRTTISKNAFSIEDANILSTEILNVLKQLCRLRTNKYGYRAYIDGKIVGDDKLNYIFDNPPLEGEDVVKYAERVFSNKEFGMIINGCEKFSDPLSRKLLQLLTPLIEKVGIPLTGLSVHTFVGNYAYTPLGIHKDHRGENVIHFHLGPGGKEMYNWTDEVYEEIDGKRKNEDKEYEDLIQHAEKFPFESTDIYFMPWDKYHLGKTDGLSIGVTVWFNNPPKAKLFDSIFSSLTKQYMITDDRLKEVFSPVKDPNSQETLHELLGLFQDEENLLDLPFSELFKLLHDDFKLALFSNAGWKTRTISLSDENLYDVNNYETLRDTVLRLVEPFKIYFRKSLDESEIIIFARGSKLKFRYHKGIETLLELLNSGKELETKELLKALPNEWPDSVGLYILSLLYDKRTIEIV</sequence>
<reference evidence="1 2" key="1">
    <citation type="submission" date="2018-11" db="EMBL/GenBank/DDBJ databases">
        <title>Flavobacterium sp. nov., YIM 102796 draft genome.</title>
        <authorList>
            <person name="Li G."/>
            <person name="Jiang Y."/>
        </authorList>
    </citation>
    <scope>NUCLEOTIDE SEQUENCE [LARGE SCALE GENOMIC DNA]</scope>
    <source>
        <strain evidence="1 2">YIM 102796</strain>
    </source>
</reference>
<protein>
    <recommendedName>
        <fullName evidence="3">JmjC domain-containing protein</fullName>
    </recommendedName>
</protein>
<evidence type="ECO:0000313" key="1">
    <source>
        <dbReference type="EMBL" id="RRA95581.1"/>
    </source>
</evidence>
<comment type="caution">
    <text evidence="1">The sequence shown here is derived from an EMBL/GenBank/DDBJ whole genome shotgun (WGS) entry which is preliminary data.</text>
</comment>
<proteinExistence type="predicted"/>
<dbReference type="AlphaFoldDB" id="A0A3P1B3K3"/>
<dbReference type="RefSeq" id="WP_124898906.1">
    <property type="nucleotide sequence ID" value="NZ_RQTJ01000008.1"/>
</dbReference>
<organism evidence="1 2">
    <name type="scientific">Paenimyroides viscosum</name>
    <dbReference type="NCBI Taxonomy" id="2488729"/>
    <lineage>
        <taxon>Bacteria</taxon>
        <taxon>Pseudomonadati</taxon>
        <taxon>Bacteroidota</taxon>
        <taxon>Flavobacteriia</taxon>
        <taxon>Flavobacteriales</taxon>
        <taxon>Flavobacteriaceae</taxon>
        <taxon>Paenimyroides</taxon>
    </lineage>
</organism>
<dbReference type="OrthoDB" id="4518480at2"/>
<dbReference type="EMBL" id="RQTJ01000008">
    <property type="protein sequence ID" value="RRA95581.1"/>
    <property type="molecule type" value="Genomic_DNA"/>
</dbReference>
<evidence type="ECO:0000313" key="2">
    <source>
        <dbReference type="Proteomes" id="UP000268372"/>
    </source>
</evidence>
<evidence type="ECO:0008006" key="3">
    <source>
        <dbReference type="Google" id="ProtNLM"/>
    </source>
</evidence>
<accession>A0A3P1B3K3</accession>
<name>A0A3P1B3K3_9FLAO</name>
<gene>
    <name evidence="1" type="ORF">EG242_05530</name>
</gene>